<gene>
    <name evidence="1" type="ORF">L345_10502</name>
</gene>
<keyword evidence="2" id="KW-1185">Reference proteome</keyword>
<reference evidence="1 2" key="1">
    <citation type="journal article" date="2013" name="Proc. Natl. Acad. Sci. U.S.A.">
        <title>The king cobra genome reveals dynamic gene evolution and adaptation in the snake venom system.</title>
        <authorList>
            <person name="Vonk F.J."/>
            <person name="Casewell N.R."/>
            <person name="Henkel C.V."/>
            <person name="Heimberg A.M."/>
            <person name="Jansen H.J."/>
            <person name="McCleary R.J."/>
            <person name="Kerkkamp H.M."/>
            <person name="Vos R.A."/>
            <person name="Guerreiro I."/>
            <person name="Calvete J.J."/>
            <person name="Wuster W."/>
            <person name="Woods A.E."/>
            <person name="Logan J.M."/>
            <person name="Harrison R.A."/>
            <person name="Castoe T.A."/>
            <person name="de Koning A.P."/>
            <person name="Pollock D.D."/>
            <person name="Yandell M."/>
            <person name="Calderon D."/>
            <person name="Renjifo C."/>
            <person name="Currier R.B."/>
            <person name="Salgado D."/>
            <person name="Pla D."/>
            <person name="Sanz L."/>
            <person name="Hyder A.S."/>
            <person name="Ribeiro J.M."/>
            <person name="Arntzen J.W."/>
            <person name="van den Thillart G.E."/>
            <person name="Boetzer M."/>
            <person name="Pirovano W."/>
            <person name="Dirks R.P."/>
            <person name="Spaink H.P."/>
            <person name="Duboule D."/>
            <person name="McGlinn E."/>
            <person name="Kini R.M."/>
            <person name="Richardson M.K."/>
        </authorList>
    </citation>
    <scope>NUCLEOTIDE SEQUENCE</scope>
    <source>
        <tissue evidence="1">Blood</tissue>
    </source>
</reference>
<dbReference type="Proteomes" id="UP000018936">
    <property type="component" value="Unassembled WGS sequence"/>
</dbReference>
<sequence length="145" mass="15711">MPLVESDSEGEEEQPTGCGGVALEFVEEAGEGQRPAGQVWRCGSGVCGGGWGRAEASWAKATTLLAREEATMILLIGCSWGTRDKSGTGQEETKLQNASKLIVHTAIQQAVQQFSQESRPKEKGTDNYVSLQFERGQLTKKHKKK</sequence>
<dbReference type="EMBL" id="AZIM01002593">
    <property type="protein sequence ID" value="ETE63733.1"/>
    <property type="molecule type" value="Genomic_DNA"/>
</dbReference>
<organism evidence="1 2">
    <name type="scientific">Ophiophagus hannah</name>
    <name type="common">King cobra</name>
    <name type="synonym">Naja hannah</name>
    <dbReference type="NCBI Taxonomy" id="8665"/>
    <lineage>
        <taxon>Eukaryota</taxon>
        <taxon>Metazoa</taxon>
        <taxon>Chordata</taxon>
        <taxon>Craniata</taxon>
        <taxon>Vertebrata</taxon>
        <taxon>Euteleostomi</taxon>
        <taxon>Lepidosauria</taxon>
        <taxon>Squamata</taxon>
        <taxon>Bifurcata</taxon>
        <taxon>Unidentata</taxon>
        <taxon>Episquamata</taxon>
        <taxon>Toxicofera</taxon>
        <taxon>Serpentes</taxon>
        <taxon>Colubroidea</taxon>
        <taxon>Elapidae</taxon>
        <taxon>Elapinae</taxon>
        <taxon>Ophiophagus</taxon>
    </lineage>
</organism>
<evidence type="ECO:0000313" key="1">
    <source>
        <dbReference type="EMBL" id="ETE63733.1"/>
    </source>
</evidence>
<feature type="non-terminal residue" evidence="1">
    <location>
        <position position="1"/>
    </location>
</feature>
<protein>
    <recommendedName>
        <fullName evidence="3">A-kinase anchor protein 7 RI-RII subunit-binding domain-containing protein</fullName>
    </recommendedName>
</protein>
<dbReference type="AlphaFoldDB" id="V8NPY0"/>
<dbReference type="OrthoDB" id="9886207at2759"/>
<accession>V8NPY0</accession>
<proteinExistence type="predicted"/>
<evidence type="ECO:0008006" key="3">
    <source>
        <dbReference type="Google" id="ProtNLM"/>
    </source>
</evidence>
<name>V8NPY0_OPHHA</name>
<evidence type="ECO:0000313" key="2">
    <source>
        <dbReference type="Proteomes" id="UP000018936"/>
    </source>
</evidence>
<comment type="caution">
    <text evidence="1">The sequence shown here is derived from an EMBL/GenBank/DDBJ whole genome shotgun (WGS) entry which is preliminary data.</text>
</comment>